<sequence>MLKKSILGLSIVFLIIQFFRPEKNISIQGQSLALKKQYVIPENVELTFQKACYDCHSNNTRYPWYAEVQPVAWFLADHVNDGKEELNFDEFLTYPLKKQDHKLEEVIETQEEDSMPLSSYTLIHRDAVLTRVQKEEIISWANLTRRQIQLKRNQ</sequence>
<dbReference type="SMART" id="SM01235">
    <property type="entry name" value="Haem_bd"/>
    <property type="match status" value="1"/>
</dbReference>
<dbReference type="AlphaFoldDB" id="A0A512B570"/>
<dbReference type="EMBL" id="BJYS01000051">
    <property type="protein sequence ID" value="GEO07122.1"/>
    <property type="molecule type" value="Genomic_DNA"/>
</dbReference>
<dbReference type="RefSeq" id="WP_146904636.1">
    <property type="nucleotide sequence ID" value="NZ_BJYS01000051.1"/>
</dbReference>
<comment type="caution">
    <text evidence="2">The sequence shown here is derived from an EMBL/GenBank/DDBJ whole genome shotgun (WGS) entry which is preliminary data.</text>
</comment>
<protein>
    <submittedName>
        <fullName evidence="2">Heme-binding protein</fullName>
    </submittedName>
</protein>
<organism evidence="2 3">
    <name type="scientific">Adhaeribacter aerolatus</name>
    <dbReference type="NCBI Taxonomy" id="670289"/>
    <lineage>
        <taxon>Bacteria</taxon>
        <taxon>Pseudomonadati</taxon>
        <taxon>Bacteroidota</taxon>
        <taxon>Cytophagia</taxon>
        <taxon>Cytophagales</taxon>
        <taxon>Hymenobacteraceae</taxon>
        <taxon>Adhaeribacter</taxon>
    </lineage>
</organism>
<keyword evidence="3" id="KW-1185">Reference proteome</keyword>
<accession>A0A512B570</accession>
<dbReference type="OrthoDB" id="196738at2"/>
<dbReference type="Proteomes" id="UP000321532">
    <property type="component" value="Unassembled WGS sequence"/>
</dbReference>
<dbReference type="Pfam" id="PF14376">
    <property type="entry name" value="Haem_bd"/>
    <property type="match status" value="1"/>
</dbReference>
<gene>
    <name evidence="2" type="ORF">AAE02nite_47860</name>
</gene>
<feature type="domain" description="Haem-binding" evidence="1">
    <location>
        <begin position="10"/>
        <end position="145"/>
    </location>
</feature>
<evidence type="ECO:0000313" key="3">
    <source>
        <dbReference type="Proteomes" id="UP000321532"/>
    </source>
</evidence>
<dbReference type="InterPro" id="IPR025992">
    <property type="entry name" value="Haem-bd"/>
</dbReference>
<name>A0A512B570_9BACT</name>
<proteinExistence type="predicted"/>
<evidence type="ECO:0000313" key="2">
    <source>
        <dbReference type="EMBL" id="GEO07122.1"/>
    </source>
</evidence>
<reference evidence="2 3" key="1">
    <citation type="submission" date="2019-07" db="EMBL/GenBank/DDBJ databases">
        <title>Whole genome shotgun sequence of Adhaeribacter aerolatus NBRC 106133.</title>
        <authorList>
            <person name="Hosoyama A."/>
            <person name="Uohara A."/>
            <person name="Ohji S."/>
            <person name="Ichikawa N."/>
        </authorList>
    </citation>
    <scope>NUCLEOTIDE SEQUENCE [LARGE SCALE GENOMIC DNA]</scope>
    <source>
        <strain evidence="2 3">NBRC 106133</strain>
    </source>
</reference>
<evidence type="ECO:0000259" key="1">
    <source>
        <dbReference type="SMART" id="SM01235"/>
    </source>
</evidence>